<sequence length="513" mass="56353">MLAKKHRTYSLRSNTSAPPSASLAATAAASSALSSNANSRCNSLSSQAAAAALRRYSLTQDSLRKVPDFSHYTPAPTTSRRPTSLRSQRQNSEYTTTTRMVNQDRSMSLTRTTVKTLGSFELTTTKTTHLPPPTTSSSHSRPTSKRPRKKKAASILSYESDLNSVMEEDTNYSFIQNFSAIHETPRTLVTPEPRPIRSALKPNQSPHARKHSSGSRVSFSSQSSTNPSVSHYVNKNTSTKAPAVVDSDSSSGNSIYSDASEFFPPVVVDIINHKRVITAPPAPVSPPSSHGSPNTSPTQLTPQQRRRSTYTTNERVSEYLNNRNGTKKKTRPATANPANATPAPRKPAVRQESTPPTDYTKHVLKRTPSNSSFERARSRKNATTKNPGGFKLMTLREPNQRLSPKQQQQLETVPATVAAQPHNEPFRSRFEDSDSDSELPEMPGSVPVAKRTSPISLRFSLRNSNRESVPEPARSPAAPKQTKIVPIAEENHTPAKPVKKKKFQGLRRIFGLL</sequence>
<feature type="compositionally biased region" description="Polar residues" evidence="1">
    <location>
        <begin position="88"/>
        <end position="116"/>
    </location>
</feature>
<reference evidence="2" key="1">
    <citation type="journal article" date="2020" name="Front. Microbiol.">
        <title>Phenotypic and Genetic Characterization of the Cheese Ripening Yeast Geotrichum candidum.</title>
        <authorList>
            <person name="Perkins V."/>
            <person name="Vignola S."/>
            <person name="Lessard M.H."/>
            <person name="Plante P.L."/>
            <person name="Corbeil J."/>
            <person name="Dugat-Bony E."/>
            <person name="Frenette M."/>
            <person name="Labrie S."/>
        </authorList>
    </citation>
    <scope>NUCLEOTIDE SEQUENCE</scope>
    <source>
        <strain evidence="2">LMA-70</strain>
    </source>
</reference>
<feature type="region of interest" description="Disordered" evidence="1">
    <location>
        <begin position="278"/>
        <end position="392"/>
    </location>
</feature>
<comment type="caution">
    <text evidence="2">The sequence shown here is derived from an EMBL/GenBank/DDBJ whole genome shotgun (WGS) entry which is preliminary data.</text>
</comment>
<gene>
    <name evidence="2" type="ORF">DV451_001806</name>
</gene>
<feature type="compositionally biased region" description="Low complexity" evidence="1">
    <location>
        <begin position="332"/>
        <end position="343"/>
    </location>
</feature>
<proteinExistence type="predicted"/>
<feature type="compositionally biased region" description="Low complexity" evidence="1">
    <location>
        <begin position="73"/>
        <end position="87"/>
    </location>
</feature>
<feature type="compositionally biased region" description="Low complexity" evidence="1">
    <location>
        <begin position="13"/>
        <end position="22"/>
    </location>
</feature>
<feature type="compositionally biased region" description="Low complexity" evidence="1">
    <location>
        <begin position="214"/>
        <end position="224"/>
    </location>
</feature>
<feature type="region of interest" description="Disordered" evidence="1">
    <location>
        <begin position="67"/>
        <end position="154"/>
    </location>
</feature>
<feature type="compositionally biased region" description="Polar residues" evidence="1">
    <location>
        <begin position="294"/>
        <end position="324"/>
    </location>
</feature>
<feature type="region of interest" description="Disordered" evidence="1">
    <location>
        <begin position="185"/>
        <end position="235"/>
    </location>
</feature>
<accession>A0A9P5G705</accession>
<protein>
    <submittedName>
        <fullName evidence="2">Uncharacterized protein</fullName>
    </submittedName>
</protein>
<feature type="region of interest" description="Disordered" evidence="1">
    <location>
        <begin position="1"/>
        <end position="22"/>
    </location>
</feature>
<feature type="region of interest" description="Disordered" evidence="1">
    <location>
        <begin position="425"/>
        <end position="482"/>
    </location>
</feature>
<evidence type="ECO:0000313" key="2">
    <source>
        <dbReference type="EMBL" id="KAF5102513.1"/>
    </source>
</evidence>
<reference evidence="2" key="2">
    <citation type="submission" date="2020-01" db="EMBL/GenBank/DDBJ databases">
        <authorList>
            <person name="Perkins V."/>
            <person name="Lessard M.-H."/>
            <person name="Dugat-Bony E."/>
            <person name="Frenette M."/>
            <person name="Labrie S."/>
        </authorList>
    </citation>
    <scope>NUCLEOTIDE SEQUENCE</scope>
    <source>
        <strain evidence="2">LMA-70</strain>
    </source>
</reference>
<organism evidence="2 3">
    <name type="scientific">Geotrichum candidum</name>
    <name type="common">Oospora lactis</name>
    <name type="synonym">Dipodascus geotrichum</name>
    <dbReference type="NCBI Taxonomy" id="1173061"/>
    <lineage>
        <taxon>Eukaryota</taxon>
        <taxon>Fungi</taxon>
        <taxon>Dikarya</taxon>
        <taxon>Ascomycota</taxon>
        <taxon>Saccharomycotina</taxon>
        <taxon>Dipodascomycetes</taxon>
        <taxon>Dipodascales</taxon>
        <taxon>Dipodascaceae</taxon>
        <taxon>Geotrichum</taxon>
    </lineage>
</organism>
<name>A0A9P5G705_GEOCN</name>
<dbReference type="AlphaFoldDB" id="A0A9P5G705"/>
<evidence type="ECO:0000313" key="3">
    <source>
        <dbReference type="Proteomes" id="UP000750522"/>
    </source>
</evidence>
<feature type="compositionally biased region" description="Low complexity" evidence="1">
    <location>
        <begin position="122"/>
        <end position="141"/>
    </location>
</feature>
<dbReference type="EMBL" id="QQZK01000029">
    <property type="protein sequence ID" value="KAF5102513.1"/>
    <property type="molecule type" value="Genomic_DNA"/>
</dbReference>
<feature type="compositionally biased region" description="Basic residues" evidence="1">
    <location>
        <begin position="142"/>
        <end position="152"/>
    </location>
</feature>
<evidence type="ECO:0000256" key="1">
    <source>
        <dbReference type="SAM" id="MobiDB-lite"/>
    </source>
</evidence>
<feature type="compositionally biased region" description="Polar residues" evidence="1">
    <location>
        <begin position="225"/>
        <end position="235"/>
    </location>
</feature>
<dbReference type="Proteomes" id="UP000750522">
    <property type="component" value="Unassembled WGS sequence"/>
</dbReference>